<gene>
    <name evidence="2" type="ORF">ACFOEE_00345</name>
</gene>
<comment type="caution">
    <text evidence="2">The sequence shown here is derived from an EMBL/GenBank/DDBJ whole genome shotgun (WGS) entry which is preliminary data.</text>
</comment>
<keyword evidence="1" id="KW-0732">Signal</keyword>
<feature type="chain" id="PRO_5046084211" evidence="1">
    <location>
        <begin position="24"/>
        <end position="70"/>
    </location>
</feature>
<dbReference type="Proteomes" id="UP001595453">
    <property type="component" value="Unassembled WGS sequence"/>
</dbReference>
<accession>A0ABV7CEI0</accession>
<name>A0ABV7CEI0_9GAMM</name>
<evidence type="ECO:0000313" key="2">
    <source>
        <dbReference type="EMBL" id="MFC3030980.1"/>
    </source>
</evidence>
<evidence type="ECO:0000256" key="1">
    <source>
        <dbReference type="SAM" id="SignalP"/>
    </source>
</evidence>
<feature type="signal peptide" evidence="1">
    <location>
        <begin position="1"/>
        <end position="23"/>
    </location>
</feature>
<proteinExistence type="predicted"/>
<organism evidence="2 3">
    <name type="scientific">Pseudoalteromonas fenneropenaei</name>
    <dbReference type="NCBI Taxonomy" id="1737459"/>
    <lineage>
        <taxon>Bacteria</taxon>
        <taxon>Pseudomonadati</taxon>
        <taxon>Pseudomonadota</taxon>
        <taxon>Gammaproteobacteria</taxon>
        <taxon>Alteromonadales</taxon>
        <taxon>Pseudoalteromonadaceae</taxon>
        <taxon>Pseudoalteromonas</taxon>
    </lineage>
</organism>
<dbReference type="RefSeq" id="WP_377119748.1">
    <property type="nucleotide sequence ID" value="NZ_JBHRSD010000001.1"/>
</dbReference>
<dbReference type="EMBL" id="JBHRSD010000001">
    <property type="protein sequence ID" value="MFC3030980.1"/>
    <property type="molecule type" value="Genomic_DNA"/>
</dbReference>
<protein>
    <submittedName>
        <fullName evidence="2">Uncharacterized protein</fullName>
    </submittedName>
</protein>
<keyword evidence="3" id="KW-1185">Reference proteome</keyword>
<reference evidence="3" key="1">
    <citation type="journal article" date="2019" name="Int. J. Syst. Evol. Microbiol.">
        <title>The Global Catalogue of Microorganisms (GCM) 10K type strain sequencing project: providing services to taxonomists for standard genome sequencing and annotation.</title>
        <authorList>
            <consortium name="The Broad Institute Genomics Platform"/>
            <consortium name="The Broad Institute Genome Sequencing Center for Infectious Disease"/>
            <person name="Wu L."/>
            <person name="Ma J."/>
        </authorList>
    </citation>
    <scope>NUCLEOTIDE SEQUENCE [LARGE SCALE GENOMIC DNA]</scope>
    <source>
        <strain evidence="3">KCTC 42730</strain>
    </source>
</reference>
<evidence type="ECO:0000313" key="3">
    <source>
        <dbReference type="Proteomes" id="UP001595453"/>
    </source>
</evidence>
<sequence>MKSLKVTLIAAILAITTTPIASAAPAAWYVYASKLNGQKICAQFSPGSGWYKYSNTAYKTLGECNYYGRG</sequence>